<comment type="caution">
    <text evidence="7">The sequence shown here is derived from an EMBL/GenBank/DDBJ whole genome shotgun (WGS) entry which is preliminary data.</text>
</comment>
<dbReference type="PRINTS" id="PR00834">
    <property type="entry name" value="PROTEASES2C"/>
</dbReference>
<dbReference type="Pfam" id="PF17820">
    <property type="entry name" value="PDZ_6"/>
    <property type="match status" value="1"/>
</dbReference>
<evidence type="ECO:0000313" key="8">
    <source>
        <dbReference type="Proteomes" id="UP000647491"/>
    </source>
</evidence>
<dbReference type="PANTHER" id="PTHR22939:SF129">
    <property type="entry name" value="SERINE PROTEASE HTRA2, MITOCHONDRIAL"/>
    <property type="match status" value="1"/>
</dbReference>
<evidence type="ECO:0000256" key="4">
    <source>
        <dbReference type="SAM" id="MobiDB-lite"/>
    </source>
</evidence>
<evidence type="ECO:0000256" key="2">
    <source>
        <dbReference type="ARBA" id="ARBA00022670"/>
    </source>
</evidence>
<dbReference type="InterPro" id="IPR041489">
    <property type="entry name" value="PDZ_6"/>
</dbReference>
<feature type="transmembrane region" description="Helical" evidence="5">
    <location>
        <begin position="34"/>
        <end position="54"/>
    </location>
</feature>
<comment type="similarity">
    <text evidence="1">Belongs to the peptidase S1C family.</text>
</comment>
<dbReference type="InterPro" id="IPR036034">
    <property type="entry name" value="PDZ_sf"/>
</dbReference>
<evidence type="ECO:0000313" key="7">
    <source>
        <dbReference type="EMBL" id="MBC8599508.1"/>
    </source>
</evidence>
<feature type="domain" description="PDZ" evidence="6">
    <location>
        <begin position="335"/>
        <end position="427"/>
    </location>
</feature>
<dbReference type="SUPFAM" id="SSF50156">
    <property type="entry name" value="PDZ domain-like"/>
    <property type="match status" value="1"/>
</dbReference>
<evidence type="ECO:0000256" key="1">
    <source>
        <dbReference type="ARBA" id="ARBA00010541"/>
    </source>
</evidence>
<evidence type="ECO:0000259" key="6">
    <source>
        <dbReference type="PROSITE" id="PS50106"/>
    </source>
</evidence>
<feature type="compositionally biased region" description="Basic and acidic residues" evidence="4">
    <location>
        <begin position="77"/>
        <end position="87"/>
    </location>
</feature>
<dbReference type="EMBL" id="JACRTJ010000021">
    <property type="protein sequence ID" value="MBC8599508.1"/>
    <property type="molecule type" value="Genomic_DNA"/>
</dbReference>
<keyword evidence="3" id="KW-0378">Hydrolase</keyword>
<accession>A0ABR7NTR0</accession>
<dbReference type="SMART" id="SM00228">
    <property type="entry name" value="PDZ"/>
    <property type="match status" value="1"/>
</dbReference>
<keyword evidence="2" id="KW-0645">Protease</keyword>
<dbReference type="InterPro" id="IPR001940">
    <property type="entry name" value="Peptidase_S1C"/>
</dbReference>
<keyword evidence="5" id="KW-0812">Transmembrane</keyword>
<keyword evidence="5" id="KW-1133">Transmembrane helix</keyword>
<feature type="region of interest" description="Disordered" evidence="4">
    <location>
        <begin position="64"/>
        <end position="107"/>
    </location>
</feature>
<dbReference type="SUPFAM" id="SSF50494">
    <property type="entry name" value="Trypsin-like serine proteases"/>
    <property type="match status" value="1"/>
</dbReference>
<dbReference type="PROSITE" id="PS50106">
    <property type="entry name" value="PDZ"/>
    <property type="match status" value="1"/>
</dbReference>
<dbReference type="Pfam" id="PF13365">
    <property type="entry name" value="Trypsin_2"/>
    <property type="match status" value="1"/>
</dbReference>
<protein>
    <submittedName>
        <fullName evidence="7">Trypsin-like peptidase domain-containing protein</fullName>
    </submittedName>
</protein>
<dbReference type="PANTHER" id="PTHR22939">
    <property type="entry name" value="SERINE PROTEASE FAMILY S1C HTRA-RELATED"/>
    <property type="match status" value="1"/>
</dbReference>
<keyword evidence="8" id="KW-1185">Reference proteome</keyword>
<organism evidence="7 8">
    <name type="scientific">Enterocloster hominis</name>
    <name type="common">ex Liu et al. 2021</name>
    <dbReference type="NCBI Taxonomy" id="2763663"/>
    <lineage>
        <taxon>Bacteria</taxon>
        <taxon>Bacillati</taxon>
        <taxon>Bacillota</taxon>
        <taxon>Clostridia</taxon>
        <taxon>Lachnospirales</taxon>
        <taxon>Lachnospiraceae</taxon>
        <taxon>Enterocloster</taxon>
    </lineage>
</organism>
<dbReference type="Gene3D" id="2.30.42.10">
    <property type="match status" value="1"/>
</dbReference>
<evidence type="ECO:0000256" key="3">
    <source>
        <dbReference type="ARBA" id="ARBA00022801"/>
    </source>
</evidence>
<dbReference type="Proteomes" id="UP000647491">
    <property type="component" value="Unassembled WGS sequence"/>
</dbReference>
<feature type="compositionally biased region" description="Low complexity" evidence="4">
    <location>
        <begin position="91"/>
        <end position="103"/>
    </location>
</feature>
<gene>
    <name evidence="7" type="ORF">H8708_09765</name>
</gene>
<dbReference type="Gene3D" id="2.40.10.120">
    <property type="match status" value="1"/>
</dbReference>
<dbReference type="RefSeq" id="WP_022274093.1">
    <property type="nucleotide sequence ID" value="NZ_JACRTJ010000021.1"/>
</dbReference>
<proteinExistence type="inferred from homology"/>
<dbReference type="InterPro" id="IPR001478">
    <property type="entry name" value="PDZ"/>
</dbReference>
<keyword evidence="5" id="KW-0472">Membrane</keyword>
<evidence type="ECO:0000256" key="5">
    <source>
        <dbReference type="SAM" id="Phobius"/>
    </source>
</evidence>
<name>A0ABR7NTR0_9FIRM</name>
<dbReference type="InterPro" id="IPR009003">
    <property type="entry name" value="Peptidase_S1_PA"/>
</dbReference>
<reference evidence="7 8" key="1">
    <citation type="submission" date="2020-08" db="EMBL/GenBank/DDBJ databases">
        <title>Genome public.</title>
        <authorList>
            <person name="Liu C."/>
            <person name="Sun Q."/>
        </authorList>
    </citation>
    <scope>NUCLEOTIDE SEQUENCE [LARGE SCALE GENOMIC DNA]</scope>
    <source>
        <strain evidence="7 8">BX10</strain>
    </source>
</reference>
<sequence>MADAPDEKRSNEKPFMREKIVKPPLSRRQTAVRVFRLFLSAVIFGVVAAVSFAASRPLAERFLGKEPETTPAPTITIERDEPGKEEETQTAESESLPPESQSEAAREEIEGIVKKELETFDWTRDKVEGMNQVLQEIGREADQSVVTVSSVKHQVDWFDNPVESTGQYAGIILSISRGEIMILTEAAAVEEADSLRVVFKDGGTAAGTLKQKDSLGGLAVVSVAEAEVQEAARERIKAVELGNSYSLETGDLVIAVGSPAGIVHSVKQGAVSYVAGNVQTADGQTRVLYTDCGCETGKGTFFLNMSGELVGWATELYGAEDRQGFTIALPVSEYKGNLQKLMNGIQIPYMGLKGQDVSEAMQAEGIPKGLYITEAIADSPAYLAGIQAGDILTRIQGAEICSIRDYQACLEDQAAGTEATVTVQRMGLGEYKEIEYKVIIGAR</sequence>